<feature type="repeat" description="TPR" evidence="3">
    <location>
        <begin position="162"/>
        <end position="195"/>
    </location>
</feature>
<organism evidence="4 5">
    <name type="scientific">Igneacidithiobacillus copahuensis</name>
    <dbReference type="NCBI Taxonomy" id="2724909"/>
    <lineage>
        <taxon>Bacteria</taxon>
        <taxon>Pseudomonadati</taxon>
        <taxon>Pseudomonadota</taxon>
        <taxon>Acidithiobacillia</taxon>
        <taxon>Acidithiobacillales</taxon>
        <taxon>Acidithiobacillaceae</taxon>
        <taxon>Igneacidithiobacillus</taxon>
    </lineage>
</organism>
<feature type="repeat" description="TPR" evidence="3">
    <location>
        <begin position="365"/>
        <end position="398"/>
    </location>
</feature>
<sequence length="545" mass="60661">MQWRWLALIVLGVSPWAGASLQLTGESLYYLLSAEFATQQQDPAVAIPAWQHSVDQLPTAPILAAAARAAAQLGDLPKALLWAKKWHELAPEDSESARFEAGLLLADGQEPAALELLQATLARFPDEERVSSQLAELLAQHGRFGDAERLLHTVMQNHPHSAAAQLALGRLALLQKQPKRAAEAFAAALRLRPDWEEAAVLQAESLRQQGNSLAALQMLQGFCAAHPSAVQARSYLASLYLSLGGQTQAYRVLQQISLLQPDQPKVWDQLLPLAIAETDWPGAQQALEHFRELAPHSPLVPYYQGRIAEGQNEWSKAREAYAKLAGTPLADEAQLRIAQTYYAQGQKSKTLTELQKLQTRHPNDAQIPLLRAQLLQEEGNYAAAAQLLDQALERHPRDAALWYARGAIAELQKDYAGMEKAMRIVIELRPDDAQAYNFIGYSLLERRQQLAQAGAYLEKAIQLAPEDANIQDSIGWYYHLQGDQKKALDYLQKAHAQLGDEPEVLDHLGRVLWQLGRQQEARALWQRGLEKHPESKELQEALLHP</sequence>
<evidence type="ECO:0000313" key="4">
    <source>
        <dbReference type="EMBL" id="MBU2788310.1"/>
    </source>
</evidence>
<dbReference type="Pfam" id="PF13174">
    <property type="entry name" value="TPR_6"/>
    <property type="match status" value="1"/>
</dbReference>
<dbReference type="InterPro" id="IPR051012">
    <property type="entry name" value="CellSynth/LPSAsmb/PSIAsmb"/>
</dbReference>
<dbReference type="SMART" id="SM00028">
    <property type="entry name" value="TPR"/>
    <property type="match status" value="10"/>
</dbReference>
<dbReference type="Pfam" id="PF13432">
    <property type="entry name" value="TPR_16"/>
    <property type="match status" value="4"/>
</dbReference>
<dbReference type="InterPro" id="IPR011990">
    <property type="entry name" value="TPR-like_helical_dom_sf"/>
</dbReference>
<reference evidence="4" key="1">
    <citation type="journal article" date="2021" name="ISME J.">
        <title>Genomic evolution of the class Acidithiobacillia: deep-branching Proteobacteria living in extreme acidic conditions.</title>
        <authorList>
            <person name="Moya-Beltran A."/>
            <person name="Beard S."/>
            <person name="Rojas-Villalobos C."/>
            <person name="Issotta F."/>
            <person name="Gallardo Y."/>
            <person name="Ulloa R."/>
            <person name="Giaveno A."/>
            <person name="Degli Esposti M."/>
            <person name="Johnson D.B."/>
            <person name="Quatrini R."/>
        </authorList>
    </citation>
    <scope>NUCLEOTIDE SEQUENCE</scope>
    <source>
        <strain evidence="4">VAN18-1</strain>
    </source>
</reference>
<gene>
    <name evidence="4" type="ORF">HFQ13_08855</name>
</gene>
<evidence type="ECO:0000313" key="5">
    <source>
        <dbReference type="Proteomes" id="UP001197378"/>
    </source>
</evidence>
<evidence type="ECO:0000256" key="3">
    <source>
        <dbReference type="PROSITE-ProRule" id="PRU00339"/>
    </source>
</evidence>
<dbReference type="PROSITE" id="PS50005">
    <property type="entry name" value="TPR"/>
    <property type="match status" value="3"/>
</dbReference>
<keyword evidence="1" id="KW-0677">Repeat</keyword>
<dbReference type="SUPFAM" id="SSF48452">
    <property type="entry name" value="TPR-like"/>
    <property type="match status" value="2"/>
</dbReference>
<dbReference type="AlphaFoldDB" id="A0AAE2YR35"/>
<dbReference type="Proteomes" id="UP001197378">
    <property type="component" value="Unassembled WGS sequence"/>
</dbReference>
<evidence type="ECO:0000256" key="2">
    <source>
        <dbReference type="ARBA" id="ARBA00022803"/>
    </source>
</evidence>
<dbReference type="EMBL" id="JAAXYO010000133">
    <property type="protein sequence ID" value="MBU2788310.1"/>
    <property type="molecule type" value="Genomic_DNA"/>
</dbReference>
<name>A0AAE2YR35_9PROT</name>
<dbReference type="Gene3D" id="1.25.40.10">
    <property type="entry name" value="Tetratricopeptide repeat domain"/>
    <property type="match status" value="2"/>
</dbReference>
<evidence type="ECO:0000256" key="1">
    <source>
        <dbReference type="ARBA" id="ARBA00022737"/>
    </source>
</evidence>
<proteinExistence type="predicted"/>
<comment type="caution">
    <text evidence="4">The sequence shown here is derived from an EMBL/GenBank/DDBJ whole genome shotgun (WGS) entry which is preliminary data.</text>
</comment>
<keyword evidence="2 3" id="KW-0802">TPR repeat</keyword>
<accession>A0AAE2YR35</accession>
<dbReference type="InterPro" id="IPR019734">
    <property type="entry name" value="TPR_rpt"/>
</dbReference>
<feature type="repeat" description="TPR" evidence="3">
    <location>
        <begin position="502"/>
        <end position="535"/>
    </location>
</feature>
<dbReference type="PANTHER" id="PTHR45586">
    <property type="entry name" value="TPR REPEAT-CONTAINING PROTEIN PA4667"/>
    <property type="match status" value="1"/>
</dbReference>
<dbReference type="PANTHER" id="PTHR45586:SF1">
    <property type="entry name" value="LIPOPOLYSACCHARIDE ASSEMBLY PROTEIN B"/>
    <property type="match status" value="1"/>
</dbReference>
<keyword evidence="5" id="KW-1185">Reference proteome</keyword>
<dbReference type="Pfam" id="PF13428">
    <property type="entry name" value="TPR_14"/>
    <property type="match status" value="1"/>
</dbReference>
<protein>
    <submittedName>
        <fullName evidence="4">Tetratricopeptide repeat protein</fullName>
    </submittedName>
</protein>